<dbReference type="Gene3D" id="3.40.50.880">
    <property type="match status" value="1"/>
</dbReference>
<sequence length="362" mass="40274">MGNIFHIFLLLIPVFVGAAAANRNPMIALSTQSELRTSTKSASDGNLNYRPVIGIVSHPGDGANGRLSNATNVSYIAASYVKFVESGGARVIPLIYNEPSDILIQKLNLVNGVLFTGGSSKKGPYFEVVKGIFQNVLEKNDAGDYFPLLAICLGFELLTMIITKDNNILELFNATNQASKLQFVEGASFEGTLFQRFPSELLKKLSEDRLAMQHHRYGISPETFRANADLCSFFRMLTTCADKDNKVYVSTVQAKSYPVTAAQWHPEKNAFEWGLSQIPHTEDAIQVTQHVANYFVSEARKSLNRPDAQRVRDNLIYNYSPSYSGKAGRGYDEVYIFTQQSEFFSDCSRQSSVQETELSDHL</sequence>
<evidence type="ECO:0000256" key="1">
    <source>
        <dbReference type="ARBA" id="ARBA00004239"/>
    </source>
</evidence>
<evidence type="ECO:0000256" key="2">
    <source>
        <dbReference type="ARBA" id="ARBA00011083"/>
    </source>
</evidence>
<name>A0AAV0DLF3_9ASTE</name>
<dbReference type="PROSITE" id="PS51273">
    <property type="entry name" value="GATASE_TYPE_1"/>
    <property type="match status" value="1"/>
</dbReference>
<comment type="caution">
    <text evidence="11">The sequence shown here is derived from an EMBL/GenBank/DDBJ whole genome shotgun (WGS) entry which is preliminary data.</text>
</comment>
<dbReference type="Proteomes" id="UP001152523">
    <property type="component" value="Unassembled WGS sequence"/>
</dbReference>
<comment type="subcellular location">
    <subcellularLocation>
        <location evidence="1">Secreted</location>
        <location evidence="1">Extracellular space</location>
    </subcellularLocation>
</comment>
<feature type="chain" id="PRO_5043729046" description="folate gamma-glutamyl hydrolase" evidence="10">
    <location>
        <begin position="22"/>
        <end position="362"/>
    </location>
</feature>
<evidence type="ECO:0000256" key="9">
    <source>
        <dbReference type="PROSITE-ProRule" id="PRU00607"/>
    </source>
</evidence>
<evidence type="ECO:0000256" key="4">
    <source>
        <dbReference type="ARBA" id="ARBA00022525"/>
    </source>
</evidence>
<dbReference type="GO" id="GO:0005576">
    <property type="term" value="C:extracellular region"/>
    <property type="evidence" value="ECO:0007669"/>
    <property type="project" value="UniProtKB-SubCell"/>
</dbReference>
<dbReference type="FunFam" id="3.40.50.880:FF:000024">
    <property type="entry name" value="Folate gamma-glutamyl hydrolase"/>
    <property type="match status" value="1"/>
</dbReference>
<gene>
    <name evidence="11" type="ORF">CEPIT_LOCUS16776</name>
</gene>
<keyword evidence="4" id="KW-0964">Secreted</keyword>
<comment type="similarity">
    <text evidence="2">Belongs to the peptidase C26 family.</text>
</comment>
<feature type="active site" evidence="9">
    <location>
        <position position="265"/>
    </location>
</feature>
<dbReference type="InterPro" id="IPR011697">
    <property type="entry name" value="Peptidase_C26"/>
</dbReference>
<dbReference type="InterPro" id="IPR029062">
    <property type="entry name" value="Class_I_gatase-like"/>
</dbReference>
<evidence type="ECO:0000313" key="12">
    <source>
        <dbReference type="Proteomes" id="UP001152523"/>
    </source>
</evidence>
<feature type="active site" description="Proton donor" evidence="8">
    <location>
        <position position="265"/>
    </location>
</feature>
<proteinExistence type="inferred from homology"/>
<evidence type="ECO:0000256" key="10">
    <source>
        <dbReference type="SAM" id="SignalP"/>
    </source>
</evidence>
<evidence type="ECO:0000256" key="7">
    <source>
        <dbReference type="ARBA" id="ARBA00051589"/>
    </source>
</evidence>
<feature type="signal peptide" evidence="10">
    <location>
        <begin position="1"/>
        <end position="21"/>
    </location>
</feature>
<dbReference type="EC" id="3.4.19.9" evidence="3 9"/>
<keyword evidence="12" id="KW-1185">Reference proteome</keyword>
<dbReference type="EMBL" id="CAMAPF010000127">
    <property type="protein sequence ID" value="CAH9104374.1"/>
    <property type="molecule type" value="Genomic_DNA"/>
</dbReference>
<dbReference type="GO" id="GO:0034722">
    <property type="term" value="F:gamma-glutamyl-peptidase activity"/>
    <property type="evidence" value="ECO:0007669"/>
    <property type="project" value="UniProtKB-UniRule"/>
</dbReference>
<evidence type="ECO:0000256" key="6">
    <source>
        <dbReference type="ARBA" id="ARBA00022801"/>
    </source>
</evidence>
<organism evidence="11 12">
    <name type="scientific">Cuscuta epithymum</name>
    <dbReference type="NCBI Taxonomy" id="186058"/>
    <lineage>
        <taxon>Eukaryota</taxon>
        <taxon>Viridiplantae</taxon>
        <taxon>Streptophyta</taxon>
        <taxon>Embryophyta</taxon>
        <taxon>Tracheophyta</taxon>
        <taxon>Spermatophyta</taxon>
        <taxon>Magnoliopsida</taxon>
        <taxon>eudicotyledons</taxon>
        <taxon>Gunneridae</taxon>
        <taxon>Pentapetalae</taxon>
        <taxon>asterids</taxon>
        <taxon>lamiids</taxon>
        <taxon>Solanales</taxon>
        <taxon>Convolvulaceae</taxon>
        <taxon>Cuscuteae</taxon>
        <taxon>Cuscuta</taxon>
        <taxon>Cuscuta subgen. Cuscuta</taxon>
    </lineage>
</organism>
<dbReference type="PANTHER" id="PTHR11315">
    <property type="entry name" value="PROTEASE FAMILY C26 GAMMA-GLUTAMYL HYDROLASE"/>
    <property type="match status" value="1"/>
</dbReference>
<reference evidence="11" key="1">
    <citation type="submission" date="2022-07" db="EMBL/GenBank/DDBJ databases">
        <authorList>
            <person name="Macas J."/>
            <person name="Novak P."/>
            <person name="Neumann P."/>
        </authorList>
    </citation>
    <scope>NUCLEOTIDE SEQUENCE</scope>
</reference>
<dbReference type="SUPFAM" id="SSF52317">
    <property type="entry name" value="Class I glutamine amidotransferase-like"/>
    <property type="match status" value="1"/>
</dbReference>
<accession>A0AAV0DLF3</accession>
<comment type="catalytic activity">
    <reaction evidence="7 9">
        <text>(6S)-5,6,7,8-tetrahydrofolyl-(gamma-L-Glu)(n) + (n-1) H2O = (6S)-5,6,7,8-tetrahydrofolate + (n-1) L-glutamate</text>
        <dbReference type="Rhea" id="RHEA:56784"/>
        <dbReference type="Rhea" id="RHEA-COMP:14738"/>
        <dbReference type="ChEBI" id="CHEBI:15377"/>
        <dbReference type="ChEBI" id="CHEBI:29985"/>
        <dbReference type="ChEBI" id="CHEBI:57453"/>
        <dbReference type="ChEBI" id="CHEBI:141005"/>
        <dbReference type="EC" id="3.4.19.9"/>
    </reaction>
</comment>
<dbReference type="AlphaFoldDB" id="A0AAV0DLF3"/>
<feature type="active site" description="Nucleophile" evidence="8 9">
    <location>
        <position position="152"/>
    </location>
</feature>
<protein>
    <recommendedName>
        <fullName evidence="3 9">folate gamma-glutamyl hydrolase</fullName>
        <ecNumber evidence="3 9">3.4.19.9</ecNumber>
    </recommendedName>
</protein>
<evidence type="ECO:0000313" key="11">
    <source>
        <dbReference type="EMBL" id="CAH9104374.1"/>
    </source>
</evidence>
<dbReference type="Pfam" id="PF07722">
    <property type="entry name" value="Peptidase_C26"/>
    <property type="match status" value="1"/>
</dbReference>
<dbReference type="PROSITE" id="PS51275">
    <property type="entry name" value="PEPTIDASE_C26_GGH"/>
    <property type="match status" value="1"/>
</dbReference>
<evidence type="ECO:0000256" key="8">
    <source>
        <dbReference type="PIRSR" id="PIRSR615527-1"/>
    </source>
</evidence>
<evidence type="ECO:0000256" key="3">
    <source>
        <dbReference type="ARBA" id="ARBA00012886"/>
    </source>
</evidence>
<dbReference type="InterPro" id="IPR015527">
    <property type="entry name" value="Pept_C26_g-glut_hydrolase"/>
</dbReference>
<keyword evidence="5 10" id="KW-0732">Signal</keyword>
<dbReference type="GO" id="GO:0046900">
    <property type="term" value="P:tetrahydrofolylpolyglutamate metabolic process"/>
    <property type="evidence" value="ECO:0007669"/>
    <property type="project" value="TreeGrafter"/>
</dbReference>
<keyword evidence="6 9" id="KW-0378">Hydrolase</keyword>
<dbReference type="PANTHER" id="PTHR11315:SF0">
    <property type="entry name" value="FOLATE GAMMA-GLUTAMYL HYDROLASE"/>
    <property type="match status" value="1"/>
</dbReference>
<dbReference type="GO" id="GO:0005773">
    <property type="term" value="C:vacuole"/>
    <property type="evidence" value="ECO:0007669"/>
    <property type="project" value="TreeGrafter"/>
</dbReference>
<evidence type="ECO:0000256" key="5">
    <source>
        <dbReference type="ARBA" id="ARBA00022729"/>
    </source>
</evidence>